<gene>
    <name evidence="2" type="ORF">DSTB1V02_LOCUS12170</name>
</gene>
<dbReference type="PANTHER" id="PTHR11200:SF275">
    <property type="entry name" value="LD06095P"/>
    <property type="match status" value="1"/>
</dbReference>
<proteinExistence type="predicted"/>
<evidence type="ECO:0000313" key="2">
    <source>
        <dbReference type="EMBL" id="CAD7252412.1"/>
    </source>
</evidence>
<dbReference type="SMART" id="SM00128">
    <property type="entry name" value="IPPc"/>
    <property type="match status" value="1"/>
</dbReference>
<organism evidence="2">
    <name type="scientific">Darwinula stevensoni</name>
    <dbReference type="NCBI Taxonomy" id="69355"/>
    <lineage>
        <taxon>Eukaryota</taxon>
        <taxon>Metazoa</taxon>
        <taxon>Ecdysozoa</taxon>
        <taxon>Arthropoda</taxon>
        <taxon>Crustacea</taxon>
        <taxon>Oligostraca</taxon>
        <taxon>Ostracoda</taxon>
        <taxon>Podocopa</taxon>
        <taxon>Podocopida</taxon>
        <taxon>Darwinulocopina</taxon>
        <taxon>Darwinuloidea</taxon>
        <taxon>Darwinulidae</taxon>
        <taxon>Darwinula</taxon>
    </lineage>
</organism>
<dbReference type="InterPro" id="IPR036691">
    <property type="entry name" value="Endo/exonu/phosph_ase_sf"/>
</dbReference>
<dbReference type="GO" id="GO:0046856">
    <property type="term" value="P:phosphatidylinositol dephosphorylation"/>
    <property type="evidence" value="ECO:0007669"/>
    <property type="project" value="InterPro"/>
</dbReference>
<dbReference type="Pfam" id="PF22669">
    <property type="entry name" value="Exo_endo_phos2"/>
    <property type="match status" value="1"/>
</dbReference>
<dbReference type="OrthoDB" id="62798at2759"/>
<dbReference type="GO" id="GO:0005886">
    <property type="term" value="C:plasma membrane"/>
    <property type="evidence" value="ECO:0007669"/>
    <property type="project" value="TreeGrafter"/>
</dbReference>
<protein>
    <recommendedName>
        <fullName evidence="1">Inositol polyphosphate-related phosphatase domain-containing protein</fullName>
    </recommendedName>
</protein>
<sequence length="523" mass="59060">MSKRDGAAESQMGRGIEDIAQRTQDQFLDLGSRIAALQLVEDSNLANIEKEVDQPNKQNISNIFQNLQNSVEHEVALLMRGLEKSIRDGVFAQMSQEDPGAKTNQETREWKPRFHGAYMKLREIRHGPGRFGRNGFVYRIRGTYYYVEDFKFPAPTQSLHATFPCSGSNLSRRIIHFVTWNVHGTPPESSDHPLESVLGLSPVSHDSDGVIRADLADEKPKEKVPNHDIIVVGLQEIPTKPQDLLMDAVFEDPWSLAFRRVLKPLGYLRVRRIRMQGMLLLVHVKECHLLQVQDMENALTRTGFAGIWGNKGVTSVRMTLRGVSICLVNSHLAPHDTLLQQRIANYNQAIETQTFSSPQTSCILFHDYVFWIGDVNSRLEGFPTLPGHPLPPGDPPTLSKEDILLCISSGDLASLLMRDQLRLCMEGGMAFSEFNERPPLFPPTYKFIPGSQSYDPTKRPGWCDRILYRVVENAYVGTELSVDQLSYTSHPAYTSSDHKPVSSTFVIRVRHGFDNCMTYSCTF</sequence>
<dbReference type="PANTHER" id="PTHR11200">
    <property type="entry name" value="INOSITOL 5-PHOSPHATASE"/>
    <property type="match status" value="1"/>
</dbReference>
<dbReference type="SUPFAM" id="SSF56219">
    <property type="entry name" value="DNase I-like"/>
    <property type="match status" value="1"/>
</dbReference>
<feature type="domain" description="Inositol polyphosphate-related phosphatase" evidence="1">
    <location>
        <begin position="171"/>
        <end position="513"/>
    </location>
</feature>
<evidence type="ECO:0000259" key="1">
    <source>
        <dbReference type="SMART" id="SM00128"/>
    </source>
</evidence>
<dbReference type="InterPro" id="IPR000300">
    <property type="entry name" value="IPPc"/>
</dbReference>
<accession>A0A7R9FRI3</accession>
<evidence type="ECO:0000313" key="3">
    <source>
        <dbReference type="Proteomes" id="UP000677054"/>
    </source>
</evidence>
<dbReference type="GO" id="GO:0004439">
    <property type="term" value="F:phosphatidylinositol-4,5-bisphosphate 5-phosphatase activity"/>
    <property type="evidence" value="ECO:0007669"/>
    <property type="project" value="TreeGrafter"/>
</dbReference>
<dbReference type="GO" id="GO:0005737">
    <property type="term" value="C:cytoplasm"/>
    <property type="evidence" value="ECO:0007669"/>
    <property type="project" value="TreeGrafter"/>
</dbReference>
<name>A0A7R9FRI3_9CRUS</name>
<dbReference type="Gene3D" id="3.60.10.10">
    <property type="entry name" value="Endonuclease/exonuclease/phosphatase"/>
    <property type="match status" value="1"/>
</dbReference>
<dbReference type="EMBL" id="LR903917">
    <property type="protein sequence ID" value="CAD7252412.1"/>
    <property type="molecule type" value="Genomic_DNA"/>
</dbReference>
<reference evidence="2" key="1">
    <citation type="submission" date="2020-11" db="EMBL/GenBank/DDBJ databases">
        <authorList>
            <person name="Tran Van P."/>
        </authorList>
    </citation>
    <scope>NUCLEOTIDE SEQUENCE</scope>
</reference>
<keyword evidence="3" id="KW-1185">Reference proteome</keyword>
<dbReference type="InterPro" id="IPR046985">
    <property type="entry name" value="IP5"/>
</dbReference>
<dbReference type="GO" id="GO:0001726">
    <property type="term" value="C:ruffle"/>
    <property type="evidence" value="ECO:0007669"/>
    <property type="project" value="TreeGrafter"/>
</dbReference>
<dbReference type="AlphaFoldDB" id="A0A7R9FRI3"/>
<dbReference type="EMBL" id="CAJPEV010004400">
    <property type="protein sequence ID" value="CAG0901729.1"/>
    <property type="molecule type" value="Genomic_DNA"/>
</dbReference>
<dbReference type="Proteomes" id="UP000677054">
    <property type="component" value="Unassembled WGS sequence"/>
</dbReference>